<dbReference type="InterPro" id="IPR029058">
    <property type="entry name" value="AB_hydrolase_fold"/>
</dbReference>
<comment type="caution">
    <text evidence="1">The sequence shown here is derived from an EMBL/GenBank/DDBJ whole genome shotgun (WGS) entry which is preliminary data.</text>
</comment>
<gene>
    <name evidence="1" type="ORF">ACFQ2I_09500</name>
</gene>
<organism evidence="1 2">
    <name type="scientific">Paenibacillus chungangensis</name>
    <dbReference type="NCBI Taxonomy" id="696535"/>
    <lineage>
        <taxon>Bacteria</taxon>
        <taxon>Bacillati</taxon>
        <taxon>Bacillota</taxon>
        <taxon>Bacilli</taxon>
        <taxon>Bacillales</taxon>
        <taxon>Paenibacillaceae</taxon>
        <taxon>Paenibacillus</taxon>
    </lineage>
</organism>
<evidence type="ECO:0000313" key="2">
    <source>
        <dbReference type="Proteomes" id="UP001596989"/>
    </source>
</evidence>
<dbReference type="Proteomes" id="UP001596989">
    <property type="component" value="Unassembled WGS sequence"/>
</dbReference>
<accession>A0ABW3HQ93</accession>
<dbReference type="EMBL" id="JBHTJZ010000009">
    <property type="protein sequence ID" value="MFD0959629.1"/>
    <property type="molecule type" value="Genomic_DNA"/>
</dbReference>
<keyword evidence="2" id="KW-1185">Reference proteome</keyword>
<reference evidence="2" key="1">
    <citation type="journal article" date="2019" name="Int. J. Syst. Evol. Microbiol.">
        <title>The Global Catalogue of Microorganisms (GCM) 10K type strain sequencing project: providing services to taxonomists for standard genome sequencing and annotation.</title>
        <authorList>
            <consortium name="The Broad Institute Genomics Platform"/>
            <consortium name="The Broad Institute Genome Sequencing Center for Infectious Disease"/>
            <person name="Wu L."/>
            <person name="Ma J."/>
        </authorList>
    </citation>
    <scope>NUCLEOTIDE SEQUENCE [LARGE SCALE GENOMIC DNA]</scope>
    <source>
        <strain evidence="2">CCUG 59129</strain>
    </source>
</reference>
<evidence type="ECO:0000313" key="1">
    <source>
        <dbReference type="EMBL" id="MFD0959629.1"/>
    </source>
</evidence>
<name>A0ABW3HQ93_9BACL</name>
<dbReference type="SUPFAM" id="SSF53474">
    <property type="entry name" value="alpha/beta-Hydrolases"/>
    <property type="match status" value="1"/>
</dbReference>
<protein>
    <submittedName>
        <fullName evidence="1">Chemotaxis protein</fullName>
    </submittedName>
</protein>
<sequence>MNRKIGIVILHGLGRQKEDYASSFVALLQEKYRKASGRKPSDLVIEPVYWADIFEEREQRLYERLVTGNKLRYRDLRRFVIHYLADAVAYQPVDTKEQNYEAVHRTIGEALNRLSQRAGTTTPLYVIAHSLGAVIASNYFYDLQRTTRRDAVIIDRESALERGETLTRFLSFGTTLPLWSLRYRDFNQPIVVPSPLLHHHHPGVQGGWINYYDKDDILAYPLRDIDPMYARAVKKDVQVSVGNWLTSWNPFCHNGYYKSKPIADAIAKMMVDTWKSMS</sequence>
<proteinExistence type="predicted"/>
<dbReference type="RefSeq" id="WP_377563816.1">
    <property type="nucleotide sequence ID" value="NZ_JBHTJZ010000009.1"/>
</dbReference>